<evidence type="ECO:0000256" key="1">
    <source>
        <dbReference type="SAM" id="MobiDB-lite"/>
    </source>
</evidence>
<sequence length="481" mass="48606">MKTAESKRAKPWMKSASLAVAAFAVALLGTGCNPECVDQFDCRADNGEAPAGQQWVCVDEKCETEPLPTTPTPDAGTPDSGTPDAGQPDSGTPDAGQPDSGTPDAGQPDSGTPDSGTPDAGEPDAGTPDAGEPDAGPVVVDCATVPLDPKLGTLVLQPGFVAAESVALSPDILALGASPGPTYTFYGIQGRGKDAALFSLGTWPNLQPGTTKLFDIVTQADRDGSATVYPGGYVINDGLRVFAGYTLGATGSPGNVAMYDLAMPDGSNYVVAPKNFSAASFSSGDLSTVLVNGGGLGALPVPPTPGDLGVFALVTSTDPMGTVRAVNFPQGDVVGSGFTAVTDTGVAALGYFDQNFVNVLHGVAPATLATAITSGTPLDLGTQAKVDVGSDFNDVAAFGGGVVLNRGAYAPPDYDFVATDVSRYALSVGANDAVTVGARVPVLTYVNQCTTVRMLKALGSDVLVGVSDRNGRRLVRLQVAP</sequence>
<dbReference type="EMBL" id="BJXR01000020">
    <property type="protein sequence ID" value="GEN07050.1"/>
    <property type="molecule type" value="Genomic_DNA"/>
</dbReference>
<accession>A0A511SYT0</accession>
<evidence type="ECO:0008006" key="7">
    <source>
        <dbReference type="Google" id="ProtNLM"/>
    </source>
</evidence>
<dbReference type="RefSeq" id="WP_074953576.1">
    <property type="nucleotide sequence ID" value="NZ_BJXR01000020.1"/>
</dbReference>
<gene>
    <name evidence="3" type="ORF">MFU01_20870</name>
    <name evidence="4" type="ORF">SAMN05443572_104324</name>
</gene>
<evidence type="ECO:0000256" key="2">
    <source>
        <dbReference type="SAM" id="SignalP"/>
    </source>
</evidence>
<feature type="signal peptide" evidence="2">
    <location>
        <begin position="1"/>
        <end position="26"/>
    </location>
</feature>
<dbReference type="Proteomes" id="UP000321514">
    <property type="component" value="Unassembled WGS sequence"/>
</dbReference>
<organism evidence="3 6">
    <name type="scientific">Myxococcus fulvus</name>
    <dbReference type="NCBI Taxonomy" id="33"/>
    <lineage>
        <taxon>Bacteria</taxon>
        <taxon>Pseudomonadati</taxon>
        <taxon>Myxococcota</taxon>
        <taxon>Myxococcia</taxon>
        <taxon>Myxococcales</taxon>
        <taxon>Cystobacterineae</taxon>
        <taxon>Myxococcaceae</taxon>
        <taxon>Myxococcus</taxon>
    </lineage>
</organism>
<dbReference type="OrthoDB" id="5378883at2"/>
<dbReference type="Proteomes" id="UP000183760">
    <property type="component" value="Unassembled WGS sequence"/>
</dbReference>
<dbReference type="EMBL" id="FOIB01000004">
    <property type="protein sequence ID" value="SEU00794.1"/>
    <property type="molecule type" value="Genomic_DNA"/>
</dbReference>
<evidence type="ECO:0000313" key="3">
    <source>
        <dbReference type="EMBL" id="GEN07050.1"/>
    </source>
</evidence>
<feature type="chain" id="PRO_5022957951" description="Lipoprotein" evidence="2">
    <location>
        <begin position="27"/>
        <end position="481"/>
    </location>
</feature>
<dbReference type="STRING" id="1334629.MFUL124B02_38030"/>
<proteinExistence type="predicted"/>
<feature type="compositionally biased region" description="Low complexity" evidence="1">
    <location>
        <begin position="72"/>
        <end position="84"/>
    </location>
</feature>
<keyword evidence="5" id="KW-1185">Reference proteome</keyword>
<evidence type="ECO:0000313" key="4">
    <source>
        <dbReference type="EMBL" id="SEU00794.1"/>
    </source>
</evidence>
<reference evidence="4 5" key="1">
    <citation type="submission" date="2016-10" db="EMBL/GenBank/DDBJ databases">
        <authorList>
            <person name="Varghese N."/>
            <person name="Submissions S."/>
        </authorList>
    </citation>
    <scope>NUCLEOTIDE SEQUENCE [LARGE SCALE GENOMIC DNA]</scope>
    <source>
        <strain evidence="4 5">DSM 16525</strain>
    </source>
</reference>
<name>A0A511SYT0_MYXFU</name>
<evidence type="ECO:0000313" key="6">
    <source>
        <dbReference type="Proteomes" id="UP000321514"/>
    </source>
</evidence>
<feature type="region of interest" description="Disordered" evidence="1">
    <location>
        <begin position="64"/>
        <end position="140"/>
    </location>
</feature>
<evidence type="ECO:0000313" key="5">
    <source>
        <dbReference type="Proteomes" id="UP000183760"/>
    </source>
</evidence>
<dbReference type="PROSITE" id="PS51257">
    <property type="entry name" value="PROKAR_LIPOPROTEIN"/>
    <property type="match status" value="1"/>
</dbReference>
<comment type="caution">
    <text evidence="3">The sequence shown here is derived from an EMBL/GenBank/DDBJ whole genome shotgun (WGS) entry which is preliminary data.</text>
</comment>
<dbReference type="AlphaFoldDB" id="A0A511SYT0"/>
<protein>
    <recommendedName>
        <fullName evidence="7">Lipoprotein</fullName>
    </recommendedName>
</protein>
<reference evidence="3 6" key="2">
    <citation type="submission" date="2019-07" db="EMBL/GenBank/DDBJ databases">
        <title>Whole genome shotgun sequence of Myxococcus fulvus NBRC 100333.</title>
        <authorList>
            <person name="Hosoyama A."/>
            <person name="Uohara A."/>
            <person name="Ohji S."/>
            <person name="Ichikawa N."/>
        </authorList>
    </citation>
    <scope>NUCLEOTIDE SEQUENCE [LARGE SCALE GENOMIC DNA]</scope>
    <source>
        <strain evidence="3 6">NBRC 100333</strain>
    </source>
</reference>
<keyword evidence="2" id="KW-0732">Signal</keyword>